<dbReference type="STRING" id="78346.BRUM_1868"/>
<proteinExistence type="predicted"/>
<organism evidence="1 2">
    <name type="scientific">Bifidobacterium ruminantium</name>
    <dbReference type="NCBI Taxonomy" id="78346"/>
    <lineage>
        <taxon>Bacteria</taxon>
        <taxon>Bacillati</taxon>
        <taxon>Actinomycetota</taxon>
        <taxon>Actinomycetes</taxon>
        <taxon>Bifidobacteriales</taxon>
        <taxon>Bifidobacteriaceae</taxon>
        <taxon>Bifidobacterium</taxon>
    </lineage>
</organism>
<dbReference type="AlphaFoldDB" id="A0A087CPI6"/>
<keyword evidence="2" id="KW-1185">Reference proteome</keyword>
<name>A0A087CPI6_BIFRU</name>
<evidence type="ECO:0000313" key="2">
    <source>
        <dbReference type="Proteomes" id="UP000029078"/>
    </source>
</evidence>
<evidence type="ECO:0000313" key="1">
    <source>
        <dbReference type="EMBL" id="KFI85186.1"/>
    </source>
</evidence>
<accession>A0A087CPI6</accession>
<dbReference type="EMBL" id="JGZL01000019">
    <property type="protein sequence ID" value="KFI85186.1"/>
    <property type="molecule type" value="Genomic_DNA"/>
</dbReference>
<protein>
    <submittedName>
        <fullName evidence="1">Uncharacterized protein</fullName>
    </submittedName>
</protein>
<gene>
    <name evidence="1" type="ORF">BRUM_1868</name>
</gene>
<sequence>MFMIYENINRWNENNENMALIRERVESYLVLANGEPDLPMWFIDLFDCDGGLDSIFDYRDAIMHLHDFVVASQYLRRMVYIADENGIPVPDAWRVIPDVIDDTREFNVSEVLPVLTAIFSDSVLNALNTGDCEWCPVRRELVASNGEPLTVMGHKLVDGNGTLLAKSRRLAYEEHHARMRGCNMHA</sequence>
<comment type="caution">
    <text evidence="1">The sequence shown here is derived from an EMBL/GenBank/DDBJ whole genome shotgun (WGS) entry which is preliminary data.</text>
</comment>
<reference evidence="1 2" key="1">
    <citation type="submission" date="2014-03" db="EMBL/GenBank/DDBJ databases">
        <title>Genomics of Bifidobacteria.</title>
        <authorList>
            <person name="Ventura M."/>
            <person name="Milani C."/>
            <person name="Lugli G.A."/>
        </authorList>
    </citation>
    <scope>NUCLEOTIDE SEQUENCE [LARGE SCALE GENOMIC DNA]</scope>
    <source>
        <strain evidence="1 2">LMG 21811</strain>
    </source>
</reference>
<dbReference type="Proteomes" id="UP000029078">
    <property type="component" value="Unassembled WGS sequence"/>
</dbReference>